<dbReference type="PANTHER" id="PTHR30543:SF21">
    <property type="entry name" value="NAD(P)H-DEPENDENT FMN REDUCTASE LOT6"/>
    <property type="match status" value="1"/>
</dbReference>
<dbReference type="AlphaFoldDB" id="A0A7W3THD0"/>
<evidence type="ECO:0000313" key="4">
    <source>
        <dbReference type="Proteomes" id="UP000538929"/>
    </source>
</evidence>
<sequence length="208" mass="21947">MAPAPLGAAPLTPELLTEPRTGSGRAAPLRLAVVIGSTRVGRRGSAIGRWFADLAAAREGLEVEVVDLAEHPLPAVLDPAAGSAPAVTALGARLDAADAFVIVTPEYNHSFPAPLKHAIDWYGDEWYAKPVAFVSYGGRGGGLRAVEQLRQVFAELHAVTVRETVSLHGPQEPGPGSESDPAATAMLDRLTWWADALRAARAHRPFTP</sequence>
<comment type="caution">
    <text evidence="3">The sequence shown here is derived from an EMBL/GenBank/DDBJ whole genome shotgun (WGS) entry which is preliminary data.</text>
</comment>
<feature type="domain" description="NADPH-dependent FMN reductase-like" evidence="2">
    <location>
        <begin position="30"/>
        <end position="168"/>
    </location>
</feature>
<dbReference type="RefSeq" id="WP_182608169.1">
    <property type="nucleotide sequence ID" value="NZ_VKHT01001196.1"/>
</dbReference>
<dbReference type="InterPro" id="IPR005025">
    <property type="entry name" value="FMN_Rdtase-like_dom"/>
</dbReference>
<dbReference type="EMBL" id="VKHT01001196">
    <property type="protein sequence ID" value="MBB0246892.1"/>
    <property type="molecule type" value="Genomic_DNA"/>
</dbReference>
<gene>
    <name evidence="3" type="ORF">FNQ90_22900</name>
</gene>
<dbReference type="InterPro" id="IPR029039">
    <property type="entry name" value="Flavoprotein-like_sf"/>
</dbReference>
<feature type="region of interest" description="Disordered" evidence="1">
    <location>
        <begin position="1"/>
        <end position="22"/>
    </location>
</feature>
<dbReference type="GO" id="GO:0010181">
    <property type="term" value="F:FMN binding"/>
    <property type="evidence" value="ECO:0007669"/>
    <property type="project" value="TreeGrafter"/>
</dbReference>
<dbReference type="GO" id="GO:0005829">
    <property type="term" value="C:cytosol"/>
    <property type="evidence" value="ECO:0007669"/>
    <property type="project" value="TreeGrafter"/>
</dbReference>
<dbReference type="PANTHER" id="PTHR30543">
    <property type="entry name" value="CHROMATE REDUCTASE"/>
    <property type="match status" value="1"/>
</dbReference>
<keyword evidence="4" id="KW-1185">Reference proteome</keyword>
<dbReference type="InterPro" id="IPR050712">
    <property type="entry name" value="NAD(P)H-dep_reductase"/>
</dbReference>
<feature type="compositionally biased region" description="Low complexity" evidence="1">
    <location>
        <begin position="1"/>
        <end position="16"/>
    </location>
</feature>
<dbReference type="GO" id="GO:0016491">
    <property type="term" value="F:oxidoreductase activity"/>
    <property type="evidence" value="ECO:0007669"/>
    <property type="project" value="InterPro"/>
</dbReference>
<evidence type="ECO:0000259" key="2">
    <source>
        <dbReference type="Pfam" id="PF03358"/>
    </source>
</evidence>
<organism evidence="3 4">
    <name type="scientific">Streptomyces alkaliphilus</name>
    <dbReference type="NCBI Taxonomy" id="1472722"/>
    <lineage>
        <taxon>Bacteria</taxon>
        <taxon>Bacillati</taxon>
        <taxon>Actinomycetota</taxon>
        <taxon>Actinomycetes</taxon>
        <taxon>Kitasatosporales</taxon>
        <taxon>Streptomycetaceae</taxon>
        <taxon>Streptomyces</taxon>
    </lineage>
</organism>
<evidence type="ECO:0000256" key="1">
    <source>
        <dbReference type="SAM" id="MobiDB-lite"/>
    </source>
</evidence>
<dbReference type="Gene3D" id="3.40.50.360">
    <property type="match status" value="1"/>
</dbReference>
<reference evidence="4" key="1">
    <citation type="submission" date="2019-10" db="EMBL/GenBank/DDBJ databases">
        <title>Streptomyces sp. nov., a novel actinobacterium isolated from alkaline environment.</title>
        <authorList>
            <person name="Golinska P."/>
        </authorList>
    </citation>
    <scope>NUCLEOTIDE SEQUENCE [LARGE SCALE GENOMIC DNA]</scope>
    <source>
        <strain evidence="4">DSM 42118</strain>
    </source>
</reference>
<dbReference type="Pfam" id="PF03358">
    <property type="entry name" value="FMN_red"/>
    <property type="match status" value="1"/>
</dbReference>
<name>A0A7W3THD0_9ACTN</name>
<proteinExistence type="predicted"/>
<evidence type="ECO:0000313" key="3">
    <source>
        <dbReference type="EMBL" id="MBB0246892.1"/>
    </source>
</evidence>
<dbReference type="Proteomes" id="UP000538929">
    <property type="component" value="Unassembled WGS sequence"/>
</dbReference>
<accession>A0A7W3THD0</accession>
<protein>
    <submittedName>
        <fullName evidence="3">NADPH-dependent FMN reductase</fullName>
    </submittedName>
</protein>
<dbReference type="SUPFAM" id="SSF52218">
    <property type="entry name" value="Flavoproteins"/>
    <property type="match status" value="1"/>
</dbReference>